<gene>
    <name evidence="1" type="ORF">Bca52824_073775</name>
</gene>
<evidence type="ECO:0000313" key="1">
    <source>
        <dbReference type="EMBL" id="KAG2266696.1"/>
    </source>
</evidence>
<comment type="caution">
    <text evidence="1">The sequence shown here is derived from an EMBL/GenBank/DDBJ whole genome shotgun (WGS) entry which is preliminary data.</text>
</comment>
<dbReference type="Proteomes" id="UP000886595">
    <property type="component" value="Unassembled WGS sequence"/>
</dbReference>
<name>A0A8X7QAI1_BRACI</name>
<accession>A0A8X7QAI1</accession>
<keyword evidence="2" id="KW-1185">Reference proteome</keyword>
<evidence type="ECO:0000313" key="2">
    <source>
        <dbReference type="Proteomes" id="UP000886595"/>
    </source>
</evidence>
<reference evidence="1 2" key="1">
    <citation type="submission" date="2020-02" db="EMBL/GenBank/DDBJ databases">
        <authorList>
            <person name="Ma Q."/>
            <person name="Huang Y."/>
            <person name="Song X."/>
            <person name="Pei D."/>
        </authorList>
    </citation>
    <scope>NUCLEOTIDE SEQUENCE [LARGE SCALE GENOMIC DNA]</scope>
    <source>
        <strain evidence="1">Sxm20200214</strain>
        <tissue evidence="1">Leaf</tissue>
    </source>
</reference>
<protein>
    <submittedName>
        <fullName evidence="1">Uncharacterized protein</fullName>
    </submittedName>
</protein>
<organism evidence="1 2">
    <name type="scientific">Brassica carinata</name>
    <name type="common">Ethiopian mustard</name>
    <name type="synonym">Abyssinian cabbage</name>
    <dbReference type="NCBI Taxonomy" id="52824"/>
    <lineage>
        <taxon>Eukaryota</taxon>
        <taxon>Viridiplantae</taxon>
        <taxon>Streptophyta</taxon>
        <taxon>Embryophyta</taxon>
        <taxon>Tracheophyta</taxon>
        <taxon>Spermatophyta</taxon>
        <taxon>Magnoliopsida</taxon>
        <taxon>eudicotyledons</taxon>
        <taxon>Gunneridae</taxon>
        <taxon>Pentapetalae</taxon>
        <taxon>rosids</taxon>
        <taxon>malvids</taxon>
        <taxon>Brassicales</taxon>
        <taxon>Brassicaceae</taxon>
        <taxon>Brassiceae</taxon>
        <taxon>Brassica</taxon>
    </lineage>
</organism>
<dbReference type="EMBL" id="JAAMPC010000014">
    <property type="protein sequence ID" value="KAG2266696.1"/>
    <property type="molecule type" value="Genomic_DNA"/>
</dbReference>
<dbReference type="AlphaFoldDB" id="A0A8X7QAI1"/>
<sequence length="62" mass="6978">MCMELQLECPLLGSSLGYCGIYMWAAASETEDRYTVSHMVTSWQRPCSRCYADHLDGARILG</sequence>
<proteinExistence type="predicted"/>